<accession>A0A6D2HGR3</accession>
<dbReference type="InterPro" id="IPR006869">
    <property type="entry name" value="DUF547"/>
</dbReference>
<comment type="caution">
    <text evidence="3">The sequence shown here is derived from an EMBL/GenBank/DDBJ whole genome shotgun (WGS) entry which is preliminary data.</text>
</comment>
<sequence>MMALMNCASSFSSCSSSSSTSSSSSSSSPRNRENMVLQSVVDVSPPSFSSDNKLILPIEKTLITHQNSKLCLISKSSEDLKKEIASIELEILHMERYLLSLYRKSFEQQISSFSNLSPTTLPRSATTSPSSLTLPKHYQAYQKPISYPRSFNTSLKALSSREGTREISGNHSLGELLGSSHLLDDQTFINPNKLSEDIMRCISSVYCTLSRSSTSRNSTCFSASPVSTMSNSSTIFSSKSNYDDKWSQHCAGEYQLLNQCQDQGNVLPCGVVVIEALRVHLDDGSFRYAALMLQNFRSLVQNLEKVDPTRMKREEKLAFWINIHNALVMHAYLAYGTHNRARNTSVLKAAYDVGGYRINPFIIQSSILGIRPHYSSPPPLLQTLFSPSRKSKTCNVRHIYALEYPEALAHFAISSGAFTDPTVRVYTADRIFRDLRQAKKEFLKSNVRVYKGTKILLPKIFQHYVKDMSMDVSKLMETTAECLPEDARRIADKCLKEKKSKNFEWLPENLSFRYVIAGELVGGQNKT</sequence>
<dbReference type="Pfam" id="PF04784">
    <property type="entry name" value="DUF547"/>
    <property type="match status" value="1"/>
</dbReference>
<evidence type="ECO:0000259" key="2">
    <source>
        <dbReference type="Pfam" id="PF04784"/>
    </source>
</evidence>
<name>A0A6D2HGR3_9BRAS</name>
<reference evidence="3" key="1">
    <citation type="submission" date="2020-01" db="EMBL/GenBank/DDBJ databases">
        <authorList>
            <person name="Mishra B."/>
        </authorList>
    </citation>
    <scope>NUCLEOTIDE SEQUENCE [LARGE SCALE GENOMIC DNA]</scope>
</reference>
<dbReference type="OrthoDB" id="418495at2759"/>
<dbReference type="AlphaFoldDB" id="A0A6D2HGR3"/>
<keyword evidence="4" id="KW-1185">Reference proteome</keyword>
<evidence type="ECO:0000313" key="4">
    <source>
        <dbReference type="Proteomes" id="UP000467841"/>
    </source>
</evidence>
<protein>
    <recommendedName>
        <fullName evidence="2">DUF547 domain-containing protein</fullName>
    </recommendedName>
</protein>
<proteinExistence type="predicted"/>
<feature type="region of interest" description="Disordered" evidence="1">
    <location>
        <begin position="1"/>
        <end position="33"/>
    </location>
</feature>
<gene>
    <name evidence="3" type="ORF">MERR_LOCUS754</name>
</gene>
<dbReference type="EMBL" id="CACVBM020000044">
    <property type="protein sequence ID" value="CAA7013520.1"/>
    <property type="molecule type" value="Genomic_DNA"/>
</dbReference>
<feature type="domain" description="DUF547" evidence="2">
    <location>
        <begin position="309"/>
        <end position="443"/>
    </location>
</feature>
<dbReference type="PANTHER" id="PTHR23054">
    <property type="entry name" value="TERNARY COMPLEX FACTOR MIP1, LEUCINE-ZIPPER-RELATED"/>
    <property type="match status" value="1"/>
</dbReference>
<evidence type="ECO:0000313" key="3">
    <source>
        <dbReference type="EMBL" id="CAA7013520.1"/>
    </source>
</evidence>
<feature type="compositionally biased region" description="Low complexity" evidence="1">
    <location>
        <begin position="9"/>
        <end position="28"/>
    </location>
</feature>
<dbReference type="Proteomes" id="UP000467841">
    <property type="component" value="Unassembled WGS sequence"/>
</dbReference>
<dbReference type="PANTHER" id="PTHR23054:SF15">
    <property type="entry name" value="OS08G0515700 PROTEIN"/>
    <property type="match status" value="1"/>
</dbReference>
<organism evidence="3 4">
    <name type="scientific">Microthlaspi erraticum</name>
    <dbReference type="NCBI Taxonomy" id="1685480"/>
    <lineage>
        <taxon>Eukaryota</taxon>
        <taxon>Viridiplantae</taxon>
        <taxon>Streptophyta</taxon>
        <taxon>Embryophyta</taxon>
        <taxon>Tracheophyta</taxon>
        <taxon>Spermatophyta</taxon>
        <taxon>Magnoliopsida</taxon>
        <taxon>eudicotyledons</taxon>
        <taxon>Gunneridae</taxon>
        <taxon>Pentapetalae</taxon>
        <taxon>rosids</taxon>
        <taxon>malvids</taxon>
        <taxon>Brassicales</taxon>
        <taxon>Brassicaceae</taxon>
        <taxon>Coluteocarpeae</taxon>
        <taxon>Microthlaspi</taxon>
    </lineage>
</organism>
<evidence type="ECO:0000256" key="1">
    <source>
        <dbReference type="SAM" id="MobiDB-lite"/>
    </source>
</evidence>